<dbReference type="SUPFAM" id="SSF50182">
    <property type="entry name" value="Sm-like ribonucleoproteins"/>
    <property type="match status" value="1"/>
</dbReference>
<keyword evidence="5" id="KW-0507">mRNA processing</keyword>
<evidence type="ECO:0000259" key="11">
    <source>
        <dbReference type="PROSITE" id="PS51512"/>
    </source>
</evidence>
<keyword evidence="3" id="KW-0963">Cytoplasm</keyword>
<dbReference type="PROSITE" id="PS52002">
    <property type="entry name" value="SM"/>
    <property type="match status" value="1"/>
</dbReference>
<dbReference type="FunFam" id="2.30.30.100:FF:000033">
    <property type="entry name" value="Trailer hitch, isoform C"/>
    <property type="match status" value="1"/>
</dbReference>
<feature type="compositionally biased region" description="Polar residues" evidence="10">
    <location>
        <begin position="202"/>
        <end position="212"/>
    </location>
</feature>
<comment type="similarity">
    <text evidence="2">Belongs to the LSM14 family.</text>
</comment>
<evidence type="ECO:0008006" key="17">
    <source>
        <dbReference type="Google" id="ProtNLM"/>
    </source>
</evidence>
<feature type="region of interest" description="Disordered" evidence="10">
    <location>
        <begin position="514"/>
        <end position="602"/>
    </location>
</feature>
<feature type="region of interest" description="Disordered" evidence="10">
    <location>
        <begin position="187"/>
        <end position="232"/>
    </location>
</feature>
<feature type="domain" description="FFD box profile" evidence="12">
    <location>
        <begin position="505"/>
        <end position="520"/>
    </location>
</feature>
<comment type="subcellular location">
    <subcellularLocation>
        <location evidence="1">Cytoplasm</location>
        <location evidence="1">P-body</location>
    </subcellularLocation>
</comment>
<dbReference type="InterPro" id="IPR019050">
    <property type="entry name" value="FDF_dom"/>
</dbReference>
<evidence type="ECO:0000256" key="1">
    <source>
        <dbReference type="ARBA" id="ARBA00004201"/>
    </source>
</evidence>
<dbReference type="Pfam" id="PF12701">
    <property type="entry name" value="LSM14"/>
    <property type="match status" value="1"/>
</dbReference>
<feature type="compositionally biased region" description="Pro residues" evidence="10">
    <location>
        <begin position="113"/>
        <end position="125"/>
    </location>
</feature>
<reference evidence="15 16" key="1">
    <citation type="submission" date="2022-03" db="EMBL/GenBank/DDBJ databases">
        <authorList>
            <person name="Nunn A."/>
            <person name="Chopra R."/>
            <person name="Nunn A."/>
            <person name="Contreras Garrido A."/>
        </authorList>
    </citation>
    <scope>NUCLEOTIDE SEQUENCE [LARGE SCALE GENOMIC DNA]</scope>
</reference>
<gene>
    <name evidence="15" type="ORF">TAV2_LOCUS2271</name>
</gene>
<dbReference type="AlphaFoldDB" id="A0AAU9R555"/>
<dbReference type="InterPro" id="IPR025761">
    <property type="entry name" value="FFD_box"/>
</dbReference>
<feature type="domain" description="Sm" evidence="14">
    <location>
        <begin position="9"/>
        <end position="92"/>
    </location>
</feature>
<feature type="region of interest" description="Disordered" evidence="10">
    <location>
        <begin position="91"/>
        <end position="143"/>
    </location>
</feature>
<dbReference type="GO" id="GO:0033962">
    <property type="term" value="P:P-body assembly"/>
    <property type="evidence" value="ECO:0007669"/>
    <property type="project" value="TreeGrafter"/>
</dbReference>
<feature type="compositionally biased region" description="Basic residues" evidence="10">
    <location>
        <begin position="436"/>
        <end position="448"/>
    </location>
</feature>
<evidence type="ECO:0000256" key="5">
    <source>
        <dbReference type="ARBA" id="ARBA00022664"/>
    </source>
</evidence>
<sequence>MAADNTGAKSSSAADSYVGSLISLTSKSEIRYEGILYNINTDESSIGLQNVRSFGTEGRKKDGPQVPPSERVYEYILFRGTDIKDLQVKASPPAQAPPTINNDPAIIQSHYPGPIPTPSSLPPTPSGSLPDINSHNAQPGQHGMGFQNGMPLYQPGGNLGSWGASPQPPMYWQGFYTPPPNGLPQLHQQSLIRPPHGLPMPSSLQQPLQYPNFNAPPPTGPSTLLSSSLPEPPSSLFPFSTSSQILAPSSLPFSSLPMPLSSGLQSTTLQPAPSPSLASEMASPLLSNKAPIAVPPTLPQDTNLLPYSLPTTRATDISAGLPLSNKPSVVTGPISAPQTTSLTPAPVSSFISQDKPKPLLITPDQLLQSGPAAVALSPPSKNADKDVEVVQVSSSAGLEQSIPVTSEAQPPILPLPSSARPTQKPNGHSFPTHNGYRGRGRGRGRGAGRSHQVMKFTEDFDFTAMNEKFNKDEVWGNLGKSTNGDGDDDSPVVDEAELPKIEVKAVYNKDDFFDSLSSNSVDRDSQSARPRFSEQRKLDTETFGEFSRFRGGRGGRGGYGRNGYSRGGYGGRGYGGYGGRGGGGGYGYGGRGQGRGPSNRTS</sequence>
<dbReference type="GO" id="GO:0034063">
    <property type="term" value="P:stress granule assembly"/>
    <property type="evidence" value="ECO:0007669"/>
    <property type="project" value="TreeGrafter"/>
</dbReference>
<feature type="compositionally biased region" description="Low complexity" evidence="10">
    <location>
        <begin position="257"/>
        <end position="266"/>
    </location>
</feature>
<evidence type="ECO:0000256" key="9">
    <source>
        <dbReference type="PROSITE-ProRule" id="PRU00869"/>
    </source>
</evidence>
<keyword evidence="6" id="KW-0810">Translation regulation</keyword>
<evidence type="ECO:0000313" key="15">
    <source>
        <dbReference type="EMBL" id="CAH2033917.1"/>
    </source>
</evidence>
<dbReference type="GO" id="GO:0006397">
    <property type="term" value="P:mRNA processing"/>
    <property type="evidence" value="ECO:0007669"/>
    <property type="project" value="UniProtKB-KW"/>
</dbReference>
<dbReference type="GO" id="GO:0006417">
    <property type="term" value="P:regulation of translation"/>
    <property type="evidence" value="ECO:0007669"/>
    <property type="project" value="UniProtKB-KW"/>
</dbReference>
<feature type="region of interest" description="Disordered" evidence="10">
    <location>
        <begin position="257"/>
        <end position="282"/>
    </location>
</feature>
<dbReference type="PANTHER" id="PTHR13586:SF0">
    <property type="entry name" value="TRAILER HITCH, ISOFORM H"/>
    <property type="match status" value="1"/>
</dbReference>
<dbReference type="PROSITE" id="PS51512">
    <property type="entry name" value="DFDF"/>
    <property type="match status" value="1"/>
</dbReference>
<dbReference type="InterPro" id="IPR025609">
    <property type="entry name" value="Lsm14-like_N"/>
</dbReference>
<feature type="domain" description="TFG box profile" evidence="13">
    <location>
        <begin position="527"/>
        <end position="547"/>
    </location>
</feature>
<evidence type="ECO:0000259" key="12">
    <source>
        <dbReference type="PROSITE" id="PS51513"/>
    </source>
</evidence>
<feature type="short sequence motif" description="FFD box" evidence="8">
    <location>
        <begin position="505"/>
        <end position="520"/>
    </location>
</feature>
<feature type="short sequence motif" description="TFG box" evidence="9">
    <location>
        <begin position="527"/>
        <end position="547"/>
    </location>
</feature>
<dbReference type="GO" id="GO:0000932">
    <property type="term" value="C:P-body"/>
    <property type="evidence" value="ECO:0007669"/>
    <property type="project" value="UniProtKB-SubCell"/>
</dbReference>
<evidence type="ECO:0000259" key="13">
    <source>
        <dbReference type="PROSITE" id="PS51536"/>
    </source>
</evidence>
<dbReference type="Gene3D" id="2.30.30.100">
    <property type="match status" value="1"/>
</dbReference>
<proteinExistence type="inferred from homology"/>
<dbReference type="GO" id="GO:0003729">
    <property type="term" value="F:mRNA binding"/>
    <property type="evidence" value="ECO:0007669"/>
    <property type="project" value="TreeGrafter"/>
</dbReference>
<evidence type="ECO:0000256" key="2">
    <source>
        <dbReference type="ARBA" id="ARBA00010415"/>
    </source>
</evidence>
<dbReference type="PROSITE" id="PS51536">
    <property type="entry name" value="TFG"/>
    <property type="match status" value="1"/>
</dbReference>
<evidence type="ECO:0000313" key="16">
    <source>
        <dbReference type="Proteomes" id="UP000836841"/>
    </source>
</evidence>
<feature type="compositionally biased region" description="Polar residues" evidence="10">
    <location>
        <begin position="419"/>
        <end position="432"/>
    </location>
</feature>
<evidence type="ECO:0000256" key="7">
    <source>
        <dbReference type="ARBA" id="ARBA00059323"/>
    </source>
</evidence>
<feature type="domain" description="DFDF" evidence="11">
    <location>
        <begin position="448"/>
        <end position="484"/>
    </location>
</feature>
<feature type="region of interest" description="Disordered" evidence="10">
    <location>
        <begin position="318"/>
        <end position="356"/>
    </location>
</feature>
<feature type="compositionally biased region" description="Gly residues" evidence="10">
    <location>
        <begin position="552"/>
        <end position="595"/>
    </location>
</feature>
<evidence type="ECO:0000256" key="8">
    <source>
        <dbReference type="PROSITE-ProRule" id="PRU00846"/>
    </source>
</evidence>
<accession>A0AAU9R555</accession>
<protein>
    <recommendedName>
        <fullName evidence="17">Protein decapping 5</fullName>
    </recommendedName>
</protein>
<organism evidence="15 16">
    <name type="scientific">Thlaspi arvense</name>
    <name type="common">Field penny-cress</name>
    <dbReference type="NCBI Taxonomy" id="13288"/>
    <lineage>
        <taxon>Eukaryota</taxon>
        <taxon>Viridiplantae</taxon>
        <taxon>Streptophyta</taxon>
        <taxon>Embryophyta</taxon>
        <taxon>Tracheophyta</taxon>
        <taxon>Spermatophyta</taxon>
        <taxon>Magnoliopsida</taxon>
        <taxon>eudicotyledons</taxon>
        <taxon>Gunneridae</taxon>
        <taxon>Pentapetalae</taxon>
        <taxon>rosids</taxon>
        <taxon>malvids</taxon>
        <taxon>Brassicales</taxon>
        <taxon>Brassicaceae</taxon>
        <taxon>Thlaspideae</taxon>
        <taxon>Thlaspi</taxon>
    </lineage>
</organism>
<dbReference type="CDD" id="cd01736">
    <property type="entry name" value="LSm14_N"/>
    <property type="match status" value="1"/>
</dbReference>
<keyword evidence="16" id="KW-1185">Reference proteome</keyword>
<dbReference type="Pfam" id="PF09532">
    <property type="entry name" value="FDF"/>
    <property type="match status" value="1"/>
</dbReference>
<dbReference type="EMBL" id="OU466857">
    <property type="protein sequence ID" value="CAH2033917.1"/>
    <property type="molecule type" value="Genomic_DNA"/>
</dbReference>
<dbReference type="PANTHER" id="PTHR13586">
    <property type="entry name" value="SCD6 PROTEIN-RELATED"/>
    <property type="match status" value="1"/>
</dbReference>
<feature type="compositionally biased region" description="Basic and acidic residues" evidence="10">
    <location>
        <begin position="521"/>
        <end position="540"/>
    </location>
</feature>
<dbReference type="InterPro" id="IPR010920">
    <property type="entry name" value="LSM_dom_sf"/>
</dbReference>
<name>A0AAU9R555_THLAR</name>
<dbReference type="SMART" id="SM01271">
    <property type="entry name" value="LSM14"/>
    <property type="match status" value="1"/>
</dbReference>
<dbReference type="InterPro" id="IPR025768">
    <property type="entry name" value="TFG_box"/>
</dbReference>
<dbReference type="PROSITE" id="PS51513">
    <property type="entry name" value="FFD"/>
    <property type="match status" value="1"/>
</dbReference>
<evidence type="ECO:0000259" key="14">
    <source>
        <dbReference type="PROSITE" id="PS52002"/>
    </source>
</evidence>
<feature type="region of interest" description="Disordered" evidence="10">
    <location>
        <begin position="372"/>
        <end position="451"/>
    </location>
</feature>
<dbReference type="Proteomes" id="UP000836841">
    <property type="component" value="Chromosome 1"/>
</dbReference>
<evidence type="ECO:0000256" key="4">
    <source>
        <dbReference type="ARBA" id="ARBA00022491"/>
    </source>
</evidence>
<evidence type="ECO:0000256" key="10">
    <source>
        <dbReference type="SAM" id="MobiDB-lite"/>
    </source>
</evidence>
<comment type="function">
    <text evidence="7">As a component of the decapping complex, involved in the degradation of mRNAs. Promotes P-body formation. Translational repressor.</text>
</comment>
<evidence type="ECO:0000256" key="3">
    <source>
        <dbReference type="ARBA" id="ARBA00022490"/>
    </source>
</evidence>
<dbReference type="InterPro" id="IPR047575">
    <property type="entry name" value="Sm"/>
</dbReference>
<dbReference type="InterPro" id="IPR025762">
    <property type="entry name" value="DFDF"/>
</dbReference>
<feature type="compositionally biased region" description="Polar residues" evidence="10">
    <location>
        <begin position="391"/>
        <end position="408"/>
    </location>
</feature>
<dbReference type="SMART" id="SM01199">
    <property type="entry name" value="FDF"/>
    <property type="match status" value="1"/>
</dbReference>
<evidence type="ECO:0000256" key="6">
    <source>
        <dbReference type="ARBA" id="ARBA00022845"/>
    </source>
</evidence>
<keyword evidence="4" id="KW-0678">Repressor</keyword>